<feature type="domain" description="Calcineurin-like phosphoesterase" evidence="5">
    <location>
        <begin position="166"/>
        <end position="387"/>
    </location>
</feature>
<dbReference type="Gene3D" id="2.60.40.380">
    <property type="entry name" value="Purple acid phosphatase-like, N-terminal"/>
    <property type="match status" value="1"/>
</dbReference>
<dbReference type="PANTHER" id="PTHR45867">
    <property type="entry name" value="PURPLE ACID PHOSPHATASE"/>
    <property type="match status" value="1"/>
</dbReference>
<feature type="signal peptide" evidence="3">
    <location>
        <begin position="1"/>
        <end position="19"/>
    </location>
</feature>
<feature type="domain" description="Purple acid phosphatase N-terminal" evidence="7">
    <location>
        <begin position="28"/>
        <end position="118"/>
    </location>
</feature>
<reference evidence="8 9" key="1">
    <citation type="journal article" date="2016" name="Genome Biol. Evol.">
        <title>Divergent and convergent evolution of fungal pathogenicity.</title>
        <authorList>
            <person name="Shang Y."/>
            <person name="Xiao G."/>
            <person name="Zheng P."/>
            <person name="Cen K."/>
            <person name="Zhan S."/>
            <person name="Wang C."/>
        </authorList>
    </citation>
    <scope>NUCLEOTIDE SEQUENCE [LARGE SCALE GENOMIC DNA]</scope>
    <source>
        <strain evidence="8 9">RCEF 264</strain>
    </source>
</reference>
<accession>A0A162JD06</accession>
<name>A0A162JD06_9HYPO</name>
<dbReference type="InterPro" id="IPR025733">
    <property type="entry name" value="PAPs_C"/>
</dbReference>
<dbReference type="Gene3D" id="3.60.21.10">
    <property type="match status" value="1"/>
</dbReference>
<evidence type="ECO:0000313" key="9">
    <source>
        <dbReference type="Proteomes" id="UP000076874"/>
    </source>
</evidence>
<dbReference type="EMBL" id="AZHD01000002">
    <property type="protein sequence ID" value="OAA67142.1"/>
    <property type="molecule type" value="Genomic_DNA"/>
</dbReference>
<dbReference type="GO" id="GO:0003993">
    <property type="term" value="F:acid phosphatase activity"/>
    <property type="evidence" value="ECO:0007669"/>
    <property type="project" value="UniProtKB-EC"/>
</dbReference>
<dbReference type="GO" id="GO:0046872">
    <property type="term" value="F:metal ion binding"/>
    <property type="evidence" value="ECO:0007669"/>
    <property type="project" value="InterPro"/>
</dbReference>
<feature type="compositionally biased region" description="Low complexity" evidence="4">
    <location>
        <begin position="633"/>
        <end position="647"/>
    </location>
</feature>
<dbReference type="Proteomes" id="UP000076874">
    <property type="component" value="Unassembled WGS sequence"/>
</dbReference>
<feature type="region of interest" description="Disordered" evidence="4">
    <location>
        <begin position="593"/>
        <end position="668"/>
    </location>
</feature>
<dbReference type="InterPro" id="IPR015914">
    <property type="entry name" value="PAPs_N"/>
</dbReference>
<proteinExistence type="inferred from homology"/>
<evidence type="ECO:0000256" key="3">
    <source>
        <dbReference type="RuleBase" id="RU361203"/>
    </source>
</evidence>
<comment type="catalytic activity">
    <reaction evidence="3">
        <text>a phosphate monoester + H2O = an alcohol + phosphate</text>
        <dbReference type="Rhea" id="RHEA:15017"/>
        <dbReference type="ChEBI" id="CHEBI:15377"/>
        <dbReference type="ChEBI" id="CHEBI:30879"/>
        <dbReference type="ChEBI" id="CHEBI:43474"/>
        <dbReference type="ChEBI" id="CHEBI:67140"/>
        <dbReference type="EC" id="3.1.3.2"/>
    </reaction>
</comment>
<evidence type="ECO:0000259" key="5">
    <source>
        <dbReference type="Pfam" id="PF00149"/>
    </source>
</evidence>
<evidence type="ECO:0000256" key="1">
    <source>
        <dbReference type="ARBA" id="ARBA00022729"/>
    </source>
</evidence>
<keyword evidence="2" id="KW-0325">Glycoprotein</keyword>
<evidence type="ECO:0000256" key="2">
    <source>
        <dbReference type="ARBA" id="ARBA00023180"/>
    </source>
</evidence>
<dbReference type="AlphaFoldDB" id="A0A162JD06"/>
<feature type="chain" id="PRO_5007747862" description="Purple acid phosphatase" evidence="3">
    <location>
        <begin position="20"/>
        <end position="694"/>
    </location>
</feature>
<protein>
    <recommendedName>
        <fullName evidence="3">Purple acid phosphatase</fullName>
        <ecNumber evidence="3">3.1.3.2</ecNumber>
    </recommendedName>
</protein>
<gene>
    <name evidence="8" type="ORF">SPI_01718</name>
</gene>
<dbReference type="STRING" id="1081102.A0A162JD06"/>
<dbReference type="InterPro" id="IPR029052">
    <property type="entry name" value="Metallo-depent_PP-like"/>
</dbReference>
<evidence type="ECO:0000259" key="6">
    <source>
        <dbReference type="Pfam" id="PF14008"/>
    </source>
</evidence>
<keyword evidence="9" id="KW-1185">Reference proteome</keyword>
<dbReference type="Pfam" id="PF16656">
    <property type="entry name" value="Pur_ac_phosph_N"/>
    <property type="match status" value="1"/>
</dbReference>
<keyword evidence="1 3" id="KW-0732">Signal</keyword>
<dbReference type="InterPro" id="IPR041792">
    <property type="entry name" value="MPP_PAP"/>
</dbReference>
<organism evidence="8 9">
    <name type="scientific">Niveomyces insectorum RCEF 264</name>
    <dbReference type="NCBI Taxonomy" id="1081102"/>
    <lineage>
        <taxon>Eukaryota</taxon>
        <taxon>Fungi</taxon>
        <taxon>Dikarya</taxon>
        <taxon>Ascomycota</taxon>
        <taxon>Pezizomycotina</taxon>
        <taxon>Sordariomycetes</taxon>
        <taxon>Hypocreomycetidae</taxon>
        <taxon>Hypocreales</taxon>
        <taxon>Cordycipitaceae</taxon>
        <taxon>Niveomyces</taxon>
    </lineage>
</organism>
<feature type="region of interest" description="Disordered" evidence="4">
    <location>
        <begin position="522"/>
        <end position="544"/>
    </location>
</feature>
<dbReference type="EC" id="3.1.3.2" evidence="3"/>
<comment type="caution">
    <text evidence="8">The sequence shown here is derived from an EMBL/GenBank/DDBJ whole genome shotgun (WGS) entry which is preliminary data.</text>
</comment>
<dbReference type="InterPro" id="IPR008963">
    <property type="entry name" value="Purple_acid_Pase-like_N"/>
</dbReference>
<dbReference type="SUPFAM" id="SSF49363">
    <property type="entry name" value="Purple acid phosphatase, N-terminal domain"/>
    <property type="match status" value="1"/>
</dbReference>
<feature type="compositionally biased region" description="Low complexity" evidence="4">
    <location>
        <begin position="659"/>
        <end position="668"/>
    </location>
</feature>
<dbReference type="InterPro" id="IPR004843">
    <property type="entry name" value="Calcineurin-like_PHP"/>
</dbReference>
<dbReference type="SUPFAM" id="SSF56300">
    <property type="entry name" value="Metallo-dependent phosphatases"/>
    <property type="match status" value="1"/>
</dbReference>
<feature type="domain" description="Purple acid phosphatase C-terminal" evidence="6">
    <location>
        <begin position="410"/>
        <end position="474"/>
    </location>
</feature>
<keyword evidence="3" id="KW-0378">Hydrolase</keyword>
<dbReference type="OrthoDB" id="45007at2759"/>
<evidence type="ECO:0000313" key="8">
    <source>
        <dbReference type="EMBL" id="OAA67142.1"/>
    </source>
</evidence>
<dbReference type="CDD" id="cd00839">
    <property type="entry name" value="MPP_PAPs"/>
    <property type="match status" value="1"/>
</dbReference>
<sequence length="694" mass="73739">MRPFTLLLLALAGPGSVTAVLTDPSITSQVRVAYHGETGMVVSWNTFKQLSQPTVNYGLSKDALTSVASSDVSITYPTSLTYNNHVWIDGLLPDTTYYYQPQDLLANETVFGPYSFKTARPAGDFTPYSVAFVCDLGTMGYPGLSDIPNSKTDANEVLTPGEKTTIDSLTSQLGTYDFVVHPGDLAYSDYWVKEELAGYINDTIENGVVIYETILNEFYDEMEAISAFRPYMIGVGNHEANCDNGGAGKYDSSICVEGQTNFTGVRNHFRMPADVSGGEGNFWYSFDYGMAHYVFFNTETDLGNGLLNDEQDPYFAGPFGAYPNAQVDWLQQDLAAVDRCKTPWVVALGHRPWFSSGDNCDNCSSAFAALFEQHQVDVVLQGHFHVYERNVPIFANGTIDPAGYDNPSTPWYVINGIAGHWGGMDVFTYPLDPWHAFGLSDDNATYGWSRLHFYNQTHLRHEFVASNNDSILDTTILYKAHDTVVCPSRNTTSSASASSLLPSNTAAASSLSTSSAAASTASAAPSSSGAGISASASASAGTPASYTTSTVLSTTVYTVTSCAPTVTNCPLHQVTTEVLTLYTTVCPVTAAETTTHTGKPTKTETAEGTETETETAVATKQSTSPAHTGAAGGSSPPKGSAPPQGSPYATAPGQNKTITASSAPSSVVTSGAGHVAEQVAGMWLAVLAGVAVLL</sequence>
<evidence type="ECO:0000259" key="7">
    <source>
        <dbReference type="Pfam" id="PF16656"/>
    </source>
</evidence>
<dbReference type="Pfam" id="PF14008">
    <property type="entry name" value="Metallophos_C"/>
    <property type="match status" value="1"/>
</dbReference>
<dbReference type="Pfam" id="PF00149">
    <property type="entry name" value="Metallophos"/>
    <property type="match status" value="1"/>
</dbReference>
<comment type="similarity">
    <text evidence="3">Belongs to the metallophosphoesterase superfamily. Purple acid phosphatase family.</text>
</comment>
<evidence type="ECO:0000256" key="4">
    <source>
        <dbReference type="SAM" id="MobiDB-lite"/>
    </source>
</evidence>